<dbReference type="InterPro" id="IPR047108">
    <property type="entry name" value="Plk4-like_POLO_box_2_sf"/>
</dbReference>
<feature type="binding site" evidence="13">
    <location>
        <position position="83"/>
    </location>
    <ligand>
        <name>ATP</name>
        <dbReference type="ChEBI" id="CHEBI:30616"/>
    </ligand>
</feature>
<dbReference type="PROSITE" id="PS51985">
    <property type="entry name" value="CPB2"/>
    <property type="match status" value="1"/>
</dbReference>
<dbReference type="InterPro" id="IPR033698">
    <property type="entry name" value="POLO_box_Plk4_2"/>
</dbReference>
<feature type="region of interest" description="Disordered" evidence="14">
    <location>
        <begin position="326"/>
        <end position="392"/>
    </location>
</feature>
<dbReference type="InterPro" id="IPR046437">
    <property type="entry name" value="Ser_Thr-PK_POLO_box_1_sf"/>
</dbReference>
<keyword evidence="6 13" id="KW-0547">Nucleotide-binding</keyword>
<evidence type="ECO:0000256" key="11">
    <source>
        <dbReference type="ARBA" id="ARBA00030429"/>
    </source>
</evidence>
<dbReference type="Pfam" id="PF18190">
    <property type="entry name" value="Plk4_PB1"/>
    <property type="match status" value="1"/>
</dbReference>
<evidence type="ECO:0000256" key="3">
    <source>
        <dbReference type="ARBA" id="ARBA00022499"/>
    </source>
</evidence>
<dbReference type="PANTHER" id="PTHR24345:SF91">
    <property type="entry name" value="SERINE_THREONINE-PROTEIN KINASE PLK4"/>
    <property type="match status" value="1"/>
</dbReference>
<dbReference type="InterPro" id="IPR000719">
    <property type="entry name" value="Prot_kinase_dom"/>
</dbReference>
<keyword evidence="9" id="KW-0832">Ubl conjugation</keyword>
<dbReference type="PROSITE" id="PS50097">
    <property type="entry name" value="BTB"/>
    <property type="match status" value="1"/>
</dbReference>
<feature type="compositionally biased region" description="Basic and acidic residues" evidence="14">
    <location>
        <begin position="653"/>
        <end position="676"/>
    </location>
</feature>
<comment type="caution">
    <text evidence="20">The sequence shown here is derived from an EMBL/GenBank/DDBJ whole genome shotgun (WGS) entry which is preliminary data.</text>
</comment>
<dbReference type="InterPro" id="IPR008266">
    <property type="entry name" value="Tyr_kinase_AS"/>
</dbReference>
<dbReference type="Pfam" id="PF10523">
    <property type="entry name" value="BEN"/>
    <property type="match status" value="1"/>
</dbReference>
<dbReference type="GO" id="GO:0005524">
    <property type="term" value="F:ATP binding"/>
    <property type="evidence" value="ECO:0007669"/>
    <property type="project" value="UniProtKB-UniRule"/>
</dbReference>
<feature type="compositionally biased region" description="Low complexity" evidence="14">
    <location>
        <begin position="1613"/>
        <end position="1636"/>
    </location>
</feature>
<reference evidence="20" key="1">
    <citation type="submission" date="2023-10" db="EMBL/GenBank/DDBJ databases">
        <title>Genome assemblies of two species of porcelain crab, Petrolisthes cinctipes and Petrolisthes manimaculis (Anomura: Porcellanidae).</title>
        <authorList>
            <person name="Angst P."/>
        </authorList>
    </citation>
    <scope>NUCLEOTIDE SEQUENCE</scope>
    <source>
        <strain evidence="20">PB745_01</strain>
        <tissue evidence="20">Gill</tissue>
    </source>
</reference>
<evidence type="ECO:0000256" key="6">
    <source>
        <dbReference type="ARBA" id="ARBA00022741"/>
    </source>
</evidence>
<dbReference type="Pfam" id="PF00651">
    <property type="entry name" value="BTB"/>
    <property type="match status" value="1"/>
</dbReference>
<feature type="region of interest" description="Disordered" evidence="14">
    <location>
        <begin position="418"/>
        <end position="481"/>
    </location>
</feature>
<evidence type="ECO:0000259" key="19">
    <source>
        <dbReference type="PROSITE" id="PS51985"/>
    </source>
</evidence>
<dbReference type="InterPro" id="IPR036947">
    <property type="entry name" value="POLO_box_dom_sf"/>
</dbReference>
<feature type="compositionally biased region" description="Basic and acidic residues" evidence="14">
    <location>
        <begin position="1583"/>
        <end position="1593"/>
    </location>
</feature>
<keyword evidence="8 13" id="KW-0067">ATP-binding</keyword>
<feature type="compositionally biased region" description="Basic and acidic residues" evidence="14">
    <location>
        <begin position="418"/>
        <end position="458"/>
    </location>
</feature>
<dbReference type="PROSITE" id="PS50011">
    <property type="entry name" value="PROTEIN_KINASE_DOM"/>
    <property type="match status" value="1"/>
</dbReference>
<keyword evidence="2" id="KW-0963">Cytoplasm</keyword>
<feature type="compositionally biased region" description="Basic and acidic residues" evidence="14">
    <location>
        <begin position="342"/>
        <end position="363"/>
    </location>
</feature>
<feature type="compositionally biased region" description="Basic and acidic residues" evidence="14">
    <location>
        <begin position="500"/>
        <end position="511"/>
    </location>
</feature>
<dbReference type="PROSITE" id="PS00109">
    <property type="entry name" value="PROTEIN_KINASE_TYR"/>
    <property type="match status" value="1"/>
</dbReference>
<dbReference type="CDD" id="cd18315">
    <property type="entry name" value="BTB_POZ_BAB-like"/>
    <property type="match status" value="1"/>
</dbReference>
<feature type="domain" description="BTB" evidence="16">
    <location>
        <begin position="1210"/>
        <end position="1275"/>
    </location>
</feature>
<feature type="compositionally biased region" description="Basic residues" evidence="14">
    <location>
        <begin position="1515"/>
        <end position="1527"/>
    </location>
</feature>
<evidence type="ECO:0000259" key="15">
    <source>
        <dbReference type="PROSITE" id="PS50011"/>
    </source>
</evidence>
<proteinExistence type="predicted"/>
<keyword evidence="10" id="KW-0206">Cytoskeleton</keyword>
<feature type="region of interest" description="Disordered" evidence="14">
    <location>
        <begin position="1511"/>
        <end position="1636"/>
    </location>
</feature>
<sequence>MTNGETVLMAGGRYENNKSVWREGHGESNTSITCNRSTGMSREGDIGGSIEEYEVSEELGRGGFATVYRARCHNTGINVAIKKIDKTLIHKGHLSARVKEEVTIHAKLNHPTVLRLYTFFENSDYVYLVLELCPRGELQKLLRNLGRVLTEDEAREYLGQIVQGMLYLQSNSIIHRDLTLSNILIDDSGRLKIADFGLATHFHPNVRHTTMCGTPNFISPEVVTRDPHGLESDVWSLGCMMYVMLVGRAPFDTRGVRENILNKVVTGEYELPNSLSYEARSLIVSCLQKNPKDRIHLSGIPFHPFMTGSKDGEPLDSGMYTMSTTATTSHHPRAALSTVTEGRSELSRREVEGQAHVHNEPYLRHPPSPPVRLKSSPRNLLPAQNGAIDNLKRKYTPLPSLRRDNLVFPHHVLPSFSKRERDVSEERRKQEHHPREGYTQDQLQERQTHEHQNSESDARYSYSSQSSNTARLGRAGADSLGHSGDHGRFDYASDRIHDPVLSRRSRSKEMDYSDTYGSREGFTKCGHTKEERSCDGCRDHRSRSFDRGRKSNQYEELPVSREAREGAVGIYRETGDRFRQGQLAYSRDKIEGMLDPCVSHSSSSHSIDRSGHHHRSRSLEVNRRGSMEVLRERHRAYSCCQGSHCHRSYCDKRGTEERTTSAYNDDSRHSEHERHHSSSRGQNYQSPSRHHTRGREGNRQANILNDIPRVHRPPSPVGDNSVHPVRPQYVPPNTHTKELVSSTSRLPLSQQVSPISSHRLKKVRYRSKRYMLNILESGEVCLEQLKTGTGQKRSVVEDACWISPDGLEIIIYQPERGGGYESGDSPPPKPKKGTVHFSYDNLPTKYWRKYKDAARFVKLVKSRTTKIIYYSKEAKFYLMENSPDPDFVAIFYQGTKMTKSGNSTVVKESTGVSYTVSNNNSSPTIIPKHLLPLYEHFKQAQNHCLLLEQVLSEATTTPGFSCFPAVLGRKLSITTVQATAPTPQVGGGHNKENLSPTSCVSSFRSPRNILSQLGTFDVSMMSTQMTSLQGTFPRLPGRTPLSNQSPNALPPIPASPPPLNKSAVFVDIPEVGRAYKESDVVRVDYDNGAQMMISNATGQMKYRSSPREAFVPYPGQQPITPELRKKLTEVPHIIKRLEEREQCVRKQMESQNRPLSVQKREQVYHPTGYPPTQQDIMTNADEEMIALRWNNHLTTLSQLLYSLREEESLIDATLACDGKLFPAHKFVLSMCSEYFKEMFTTNPCKHPIVYMKDVRSEDMEALLDFMYRGVVHLPQESLTGLLKTAEGLQIRGLGLFAREAATSDGSTAPASDRSVVSGALEPSVLMSPDRNAAGGGGSGGGSSIKRTYDLDQGESSLVNFSDGELDDGPLHTSSSTSIKKIKASTEEGSENPAPIPDLPRVSEDMLDLGGGVTIPASDYFKFRRTNGNRYINDLLRYFFPVEVLASSSLTGGECFANKGKGPSNKNQLDPCIIRVITHDAIRNFPAIDEKHVRNAIRRKLNTESRIYRSQEKFGIHGKRNGAQRRRSRFAESPRALVSIEKCNDREKDKGPPMVTPNVTVEKAPSKDARRTSYTSPGQVQQTSDKDSNKRDGESSSYFSRQDKTRVCGDQPQASNSATPTPVATPSLPSSSSSPATVADKTFKLCHENLVKAELPSAAQYLPQEYTYPSVMPPHVSQAYLPHHMAAADPTYLRRLEMSQGAPHPAALSYTYPHATLPTSESMEPSLHM</sequence>
<feature type="domain" description="BEN" evidence="17">
    <location>
        <begin position="1409"/>
        <end position="1507"/>
    </location>
</feature>
<dbReference type="Gene3D" id="3.30.1120.130">
    <property type="match status" value="1"/>
</dbReference>
<feature type="domain" description="Cryptic POLO box 1 (CPB1)" evidence="18">
    <location>
        <begin position="747"/>
        <end position="863"/>
    </location>
</feature>
<dbReference type="InterPro" id="IPR017441">
    <property type="entry name" value="Protein_kinase_ATP_BS"/>
</dbReference>
<dbReference type="InterPro" id="IPR000210">
    <property type="entry name" value="BTB/POZ_dom"/>
</dbReference>
<gene>
    <name evidence="20" type="ORF">Pcinc_012048</name>
</gene>
<feature type="compositionally biased region" description="Basic and acidic residues" evidence="14">
    <location>
        <begin position="527"/>
        <end position="558"/>
    </location>
</feature>
<evidence type="ECO:0000313" key="21">
    <source>
        <dbReference type="Proteomes" id="UP001286313"/>
    </source>
</evidence>
<dbReference type="SUPFAM" id="SSF56112">
    <property type="entry name" value="Protein kinase-like (PK-like)"/>
    <property type="match status" value="1"/>
</dbReference>
<evidence type="ECO:0000256" key="4">
    <source>
        <dbReference type="ARBA" id="ARBA00022527"/>
    </source>
</evidence>
<evidence type="ECO:0000256" key="12">
    <source>
        <dbReference type="ARBA" id="ARBA00030924"/>
    </source>
</evidence>
<evidence type="ECO:0000256" key="7">
    <source>
        <dbReference type="ARBA" id="ARBA00022777"/>
    </source>
</evidence>
<feature type="region of interest" description="Disordered" evidence="14">
    <location>
        <begin position="596"/>
        <end position="623"/>
    </location>
</feature>
<comment type="subcellular location">
    <subcellularLocation>
        <location evidence="1">Cytoplasm</location>
        <location evidence="1">Cytoskeleton</location>
        <location evidence="1">Microtubule organizing center</location>
        <location evidence="1">Centrosome</location>
        <location evidence="1">Centriole</location>
    </subcellularLocation>
</comment>
<dbReference type="Gene3D" id="1.10.10.2590">
    <property type="entry name" value="BEN domain"/>
    <property type="match status" value="1"/>
</dbReference>
<feature type="region of interest" description="Disordered" evidence="14">
    <location>
        <begin position="500"/>
        <end position="558"/>
    </location>
</feature>
<dbReference type="GO" id="GO:0003677">
    <property type="term" value="F:DNA binding"/>
    <property type="evidence" value="ECO:0007669"/>
    <property type="project" value="InterPro"/>
</dbReference>
<evidence type="ECO:0000259" key="16">
    <source>
        <dbReference type="PROSITE" id="PS50097"/>
    </source>
</evidence>
<accession>A0AAE1G5L1</accession>
<evidence type="ECO:0000256" key="8">
    <source>
        <dbReference type="ARBA" id="ARBA00022840"/>
    </source>
</evidence>
<keyword evidence="3" id="KW-1017">Isopeptide bond</keyword>
<dbReference type="FunFam" id="1.10.510.10:FF:000571">
    <property type="entry name" value="Maternal embryonic leucine zipper kinase"/>
    <property type="match status" value="1"/>
</dbReference>
<evidence type="ECO:0000256" key="2">
    <source>
        <dbReference type="ARBA" id="ARBA00022490"/>
    </source>
</evidence>
<dbReference type="InterPro" id="IPR011333">
    <property type="entry name" value="SKP1/BTB/POZ_sf"/>
</dbReference>
<keyword evidence="7" id="KW-0418">Kinase</keyword>
<dbReference type="PROSITE" id="PS51984">
    <property type="entry name" value="CPB1"/>
    <property type="match status" value="1"/>
</dbReference>
<keyword evidence="5" id="KW-0808">Transferase</keyword>
<dbReference type="GO" id="GO:0005814">
    <property type="term" value="C:centriole"/>
    <property type="evidence" value="ECO:0007669"/>
    <property type="project" value="UniProtKB-SubCell"/>
</dbReference>
<dbReference type="GO" id="GO:0004674">
    <property type="term" value="F:protein serine/threonine kinase activity"/>
    <property type="evidence" value="ECO:0007669"/>
    <property type="project" value="UniProtKB-KW"/>
</dbReference>
<dbReference type="SMART" id="SM01025">
    <property type="entry name" value="BEN"/>
    <property type="match status" value="1"/>
</dbReference>
<evidence type="ECO:0000259" key="18">
    <source>
        <dbReference type="PROSITE" id="PS51984"/>
    </source>
</evidence>
<dbReference type="Proteomes" id="UP001286313">
    <property type="component" value="Unassembled WGS sequence"/>
</dbReference>
<evidence type="ECO:0000313" key="20">
    <source>
        <dbReference type="EMBL" id="KAK3883638.1"/>
    </source>
</evidence>
<feature type="region of interest" description="Disordered" evidence="14">
    <location>
        <begin position="20"/>
        <end position="43"/>
    </location>
</feature>
<dbReference type="SUPFAM" id="SSF54695">
    <property type="entry name" value="POZ domain"/>
    <property type="match status" value="1"/>
</dbReference>
<dbReference type="Pfam" id="PF18409">
    <property type="entry name" value="Plk4_PB2"/>
    <property type="match status" value="1"/>
</dbReference>
<dbReference type="InterPro" id="IPR033699">
    <property type="entry name" value="POLO_box_Plk4_1"/>
</dbReference>
<dbReference type="InterPro" id="IPR011009">
    <property type="entry name" value="Kinase-like_dom_sf"/>
</dbReference>
<dbReference type="FunFam" id="3.30.200.20:FF:000042">
    <property type="entry name" value="Aurora kinase A"/>
    <property type="match status" value="1"/>
</dbReference>
<feature type="region of interest" description="Disordered" evidence="14">
    <location>
        <begin position="1325"/>
        <end position="1401"/>
    </location>
</feature>
<feature type="domain" description="Protein kinase" evidence="15">
    <location>
        <begin position="53"/>
        <end position="306"/>
    </location>
</feature>
<dbReference type="Pfam" id="PF00069">
    <property type="entry name" value="Pkinase"/>
    <property type="match status" value="1"/>
</dbReference>
<evidence type="ECO:0000256" key="9">
    <source>
        <dbReference type="ARBA" id="ARBA00022843"/>
    </source>
</evidence>
<feature type="compositionally biased region" description="Polar residues" evidence="14">
    <location>
        <begin position="27"/>
        <end position="40"/>
    </location>
</feature>
<organism evidence="20 21">
    <name type="scientific">Petrolisthes cinctipes</name>
    <name type="common">Flat porcelain crab</name>
    <dbReference type="NCBI Taxonomy" id="88211"/>
    <lineage>
        <taxon>Eukaryota</taxon>
        <taxon>Metazoa</taxon>
        <taxon>Ecdysozoa</taxon>
        <taxon>Arthropoda</taxon>
        <taxon>Crustacea</taxon>
        <taxon>Multicrustacea</taxon>
        <taxon>Malacostraca</taxon>
        <taxon>Eumalacostraca</taxon>
        <taxon>Eucarida</taxon>
        <taxon>Decapoda</taxon>
        <taxon>Pleocyemata</taxon>
        <taxon>Anomura</taxon>
        <taxon>Galatheoidea</taxon>
        <taxon>Porcellanidae</taxon>
        <taxon>Petrolisthes</taxon>
    </lineage>
</organism>
<dbReference type="GO" id="GO:0005634">
    <property type="term" value="C:nucleus"/>
    <property type="evidence" value="ECO:0007669"/>
    <property type="project" value="TreeGrafter"/>
</dbReference>
<dbReference type="PANTHER" id="PTHR24345">
    <property type="entry name" value="SERINE/THREONINE-PROTEIN KINASE PLK"/>
    <property type="match status" value="1"/>
</dbReference>
<protein>
    <recommendedName>
        <fullName evidence="12">Serine/threonine-protein kinase SAK</fullName>
    </recommendedName>
    <alternativeName>
        <fullName evidence="11">Serine/threonine-protein kinase Sak</fullName>
    </alternativeName>
</protein>
<evidence type="ECO:0000256" key="14">
    <source>
        <dbReference type="SAM" id="MobiDB-lite"/>
    </source>
</evidence>
<evidence type="ECO:0000256" key="13">
    <source>
        <dbReference type="PROSITE-ProRule" id="PRU10141"/>
    </source>
</evidence>
<dbReference type="SMART" id="SM00225">
    <property type="entry name" value="BTB"/>
    <property type="match status" value="1"/>
</dbReference>
<evidence type="ECO:0000256" key="10">
    <source>
        <dbReference type="ARBA" id="ARBA00023212"/>
    </source>
</evidence>
<evidence type="ECO:0000256" key="1">
    <source>
        <dbReference type="ARBA" id="ARBA00004114"/>
    </source>
</evidence>
<feature type="compositionally biased region" description="Polar residues" evidence="14">
    <location>
        <begin position="1571"/>
        <end position="1582"/>
    </location>
</feature>
<keyword evidence="21" id="KW-1185">Reference proteome</keyword>
<dbReference type="Gene3D" id="1.10.510.10">
    <property type="entry name" value="Transferase(Phosphotransferase) domain 1"/>
    <property type="match status" value="1"/>
</dbReference>
<dbReference type="PROSITE" id="PS00107">
    <property type="entry name" value="PROTEIN_KINASE_ATP"/>
    <property type="match status" value="1"/>
</dbReference>
<feature type="region of interest" description="Disordered" evidence="14">
    <location>
        <begin position="653"/>
        <end position="724"/>
    </location>
</feature>
<feature type="compositionally biased region" description="Basic and acidic residues" evidence="14">
    <location>
        <begin position="1541"/>
        <end position="1550"/>
    </location>
</feature>
<dbReference type="PROSITE" id="PS51457">
    <property type="entry name" value="BEN"/>
    <property type="match status" value="1"/>
</dbReference>
<dbReference type="Gene3D" id="3.30.710.10">
    <property type="entry name" value="Potassium Channel Kv1.1, Chain A"/>
    <property type="match status" value="1"/>
</dbReference>
<dbReference type="Gene3D" id="3.30.1120.30">
    <property type="entry name" value="POLO box domain"/>
    <property type="match status" value="1"/>
</dbReference>
<evidence type="ECO:0000259" key="17">
    <source>
        <dbReference type="PROSITE" id="PS51457"/>
    </source>
</evidence>
<dbReference type="InterPro" id="IPR018379">
    <property type="entry name" value="BEN_domain"/>
</dbReference>
<dbReference type="EMBL" id="JAWQEG010000971">
    <property type="protein sequence ID" value="KAK3883638.1"/>
    <property type="molecule type" value="Genomic_DNA"/>
</dbReference>
<keyword evidence="4" id="KW-0723">Serine/threonine-protein kinase</keyword>
<dbReference type="CDD" id="cd13114">
    <property type="entry name" value="POLO_box_Plk4_1"/>
    <property type="match status" value="1"/>
</dbReference>
<name>A0AAE1G5L1_PETCI</name>
<feature type="domain" description="Cryptic POLO box 2 (CPB2)" evidence="19">
    <location>
        <begin position="864"/>
        <end position="977"/>
    </location>
</feature>
<dbReference type="Gene3D" id="3.30.1120.120">
    <property type="match status" value="1"/>
</dbReference>
<evidence type="ECO:0000256" key="5">
    <source>
        <dbReference type="ARBA" id="ARBA00022679"/>
    </source>
</evidence>
<feature type="compositionally biased region" description="Gly residues" evidence="14">
    <location>
        <begin position="1333"/>
        <end position="1342"/>
    </location>
</feature>